<proteinExistence type="predicted"/>
<feature type="compositionally biased region" description="Basic and acidic residues" evidence="1">
    <location>
        <begin position="149"/>
        <end position="177"/>
    </location>
</feature>
<organism evidence="2 3">
    <name type="scientific">Nesidiocoris tenuis</name>
    <dbReference type="NCBI Taxonomy" id="355587"/>
    <lineage>
        <taxon>Eukaryota</taxon>
        <taxon>Metazoa</taxon>
        <taxon>Ecdysozoa</taxon>
        <taxon>Arthropoda</taxon>
        <taxon>Hexapoda</taxon>
        <taxon>Insecta</taxon>
        <taxon>Pterygota</taxon>
        <taxon>Neoptera</taxon>
        <taxon>Paraneoptera</taxon>
        <taxon>Hemiptera</taxon>
        <taxon>Heteroptera</taxon>
        <taxon>Panheteroptera</taxon>
        <taxon>Cimicomorpha</taxon>
        <taxon>Miridae</taxon>
        <taxon>Dicyphina</taxon>
        <taxon>Nesidiocoris</taxon>
    </lineage>
</organism>
<dbReference type="Proteomes" id="UP000479000">
    <property type="component" value="Unassembled WGS sequence"/>
</dbReference>
<evidence type="ECO:0000256" key="1">
    <source>
        <dbReference type="SAM" id="MobiDB-lite"/>
    </source>
</evidence>
<evidence type="ECO:0000313" key="2">
    <source>
        <dbReference type="EMBL" id="CAB0008541.1"/>
    </source>
</evidence>
<sequence>SPHYLQAYLGPYLPEPTFELKAHHLNSRASQGVGLVLQYLLFPKTPNARDDMNHKAMDQIFHGSCGNRTHNSQAFPFIKSFHRSFEPSMTNRPTLHEFSFEKTSSFSSLGECFSPFFLFVFGSAVPGWRRRASDESKQMADHEHLTFATTKDEESPKTQMPREHRSNMQRSESEHDGTAYPIHQLNNNLHTNTITVPTAPGSLVCSFIFIKHAQRRAKVILPSANPSQVPDSPFPETFKPLGGSWGPGLADSAPSGHPWHYPSPTLPFLAPIFFRVGIEISCRVSPGYSDINLNLREDEFSPGRGNTSFFGLPSSLRITIFQGLSTYLRTSVSFLSYNFLLITFPIPYGLRRRETSGCRMERDGKPEGEKAEGVEGVEICADASRPPSTTGFPSFLCPTSPPNRIRIESVRRRADETKEIRPGVALEAAPGRASANSDLLPLPVTFRDSAAASLQVYRIATSYCQDLAAAPAAAPAAKRHATASAISLYEPRAKSGAFSNHCVHKFVPSAPAARSLRHIIRRCRMENRRLFIRGLEEHHEMMEKRRGPLPLSSVELSLLISGPRILEAGNILGTASFGNEGPSSILSLSGPADRDSNSEFREQRTTSNCVRSQRLKHKPLTAKYVFAARFSRTEDILYDTGTSTIRCRYFKLGNPVL</sequence>
<keyword evidence="3" id="KW-1185">Reference proteome</keyword>
<feature type="region of interest" description="Disordered" evidence="1">
    <location>
        <begin position="149"/>
        <end position="180"/>
    </location>
</feature>
<dbReference type="AlphaFoldDB" id="A0A6H5GYW4"/>
<evidence type="ECO:0000313" key="3">
    <source>
        <dbReference type="Proteomes" id="UP000479000"/>
    </source>
</evidence>
<feature type="compositionally biased region" description="Basic and acidic residues" evidence="1">
    <location>
        <begin position="592"/>
        <end position="604"/>
    </location>
</feature>
<gene>
    <name evidence="2" type="ORF">NTEN_LOCUS13787</name>
</gene>
<protein>
    <submittedName>
        <fullName evidence="2">Uncharacterized protein</fullName>
    </submittedName>
</protein>
<dbReference type="EMBL" id="CADCXU010020481">
    <property type="protein sequence ID" value="CAB0008541.1"/>
    <property type="molecule type" value="Genomic_DNA"/>
</dbReference>
<accession>A0A6H5GYW4</accession>
<feature type="non-terminal residue" evidence="2">
    <location>
        <position position="1"/>
    </location>
</feature>
<feature type="region of interest" description="Disordered" evidence="1">
    <location>
        <begin position="586"/>
        <end position="608"/>
    </location>
</feature>
<name>A0A6H5GYW4_9HEMI</name>
<feature type="non-terminal residue" evidence="2">
    <location>
        <position position="657"/>
    </location>
</feature>
<reference evidence="2 3" key="1">
    <citation type="submission" date="2020-02" db="EMBL/GenBank/DDBJ databases">
        <authorList>
            <person name="Ferguson B K."/>
        </authorList>
    </citation>
    <scope>NUCLEOTIDE SEQUENCE [LARGE SCALE GENOMIC DNA]</scope>
</reference>